<proteinExistence type="inferred from homology"/>
<evidence type="ECO:0000313" key="9">
    <source>
        <dbReference type="Proteomes" id="UP000325672"/>
    </source>
</evidence>
<dbReference type="RefSeq" id="XP_031913843.1">
    <property type="nucleotide sequence ID" value="XM_032059856.1"/>
</dbReference>
<gene>
    <name evidence="8" type="ORF">BDV38DRAFT_282714</name>
</gene>
<evidence type="ECO:0000259" key="7">
    <source>
        <dbReference type="Pfam" id="PF20684"/>
    </source>
</evidence>
<keyword evidence="4 6" id="KW-0472">Membrane</keyword>
<evidence type="ECO:0000256" key="3">
    <source>
        <dbReference type="ARBA" id="ARBA00022989"/>
    </source>
</evidence>
<dbReference type="PANTHER" id="PTHR33048:SF47">
    <property type="entry name" value="INTEGRAL MEMBRANE PROTEIN-RELATED"/>
    <property type="match status" value="1"/>
</dbReference>
<dbReference type="AlphaFoldDB" id="A0A5N6SVL3"/>
<sequence>MTNYQIDTPAKVIGPVFIGVLWGATGLSFLFVAARTLARIYTFRRLWFDDAFAVGAWLMLLAQGIIWQTQVDSMYLLFQVDAGNLMPTPEILNRLAQLERGECAILILFYSSLWSIKASFLLFIRRIGGTDRSWRIWFWCVVGFTAATYLVCVGDVPYPCLLRDQAYILENCPKKAAVLFQYYTFIINLVLDVLTDLTIISLPITLLWNVRLPVRHKMILISILSLAVLIIIVAIVRVAVVATKEKNSDMSWLWMWSFIEATVANIIACVCSFRQLFVKQDKSRVSVFPGYCHTKYPSMDAKPGFQRVRTGSEGSSDLHLTAYDSQHELTPVV</sequence>
<comment type="similarity">
    <text evidence="5">Belongs to the SAT4 family.</text>
</comment>
<feature type="transmembrane region" description="Helical" evidence="6">
    <location>
        <begin position="104"/>
        <end position="124"/>
    </location>
</feature>
<reference evidence="8 9" key="1">
    <citation type="submission" date="2019-04" db="EMBL/GenBank/DDBJ databases">
        <title>Friends and foes A comparative genomics study of 23 Aspergillus species from section Flavi.</title>
        <authorList>
            <consortium name="DOE Joint Genome Institute"/>
            <person name="Kjaerbolling I."/>
            <person name="Vesth T."/>
            <person name="Frisvad J.C."/>
            <person name="Nybo J.L."/>
            <person name="Theobald S."/>
            <person name="Kildgaard S."/>
            <person name="Isbrandt T."/>
            <person name="Kuo A."/>
            <person name="Sato A."/>
            <person name="Lyhne E.K."/>
            <person name="Kogle M.E."/>
            <person name="Wiebenga A."/>
            <person name="Kun R.S."/>
            <person name="Lubbers R.J."/>
            <person name="Makela M.R."/>
            <person name="Barry K."/>
            <person name="Chovatia M."/>
            <person name="Clum A."/>
            <person name="Daum C."/>
            <person name="Haridas S."/>
            <person name="He G."/>
            <person name="LaButti K."/>
            <person name="Lipzen A."/>
            <person name="Mondo S."/>
            <person name="Riley R."/>
            <person name="Salamov A."/>
            <person name="Simmons B.A."/>
            <person name="Magnuson J.K."/>
            <person name="Henrissat B."/>
            <person name="Mortensen U.H."/>
            <person name="Larsen T.O."/>
            <person name="Devries R.P."/>
            <person name="Grigoriev I.V."/>
            <person name="Machida M."/>
            <person name="Baker S.E."/>
            <person name="Andersen M.R."/>
        </authorList>
    </citation>
    <scope>NUCLEOTIDE SEQUENCE [LARGE SCALE GENOMIC DNA]</scope>
    <source>
        <strain evidence="8 9">CBS 117625</strain>
    </source>
</reference>
<accession>A0A5N6SVL3</accession>
<evidence type="ECO:0000313" key="8">
    <source>
        <dbReference type="EMBL" id="KAE8137780.1"/>
    </source>
</evidence>
<comment type="subcellular location">
    <subcellularLocation>
        <location evidence="1">Membrane</location>
        <topology evidence="1">Multi-pass membrane protein</topology>
    </subcellularLocation>
</comment>
<dbReference type="InterPro" id="IPR049326">
    <property type="entry name" value="Rhodopsin_dom_fungi"/>
</dbReference>
<feature type="transmembrane region" description="Helical" evidence="6">
    <location>
        <begin position="252"/>
        <end position="273"/>
    </location>
</feature>
<dbReference type="Proteomes" id="UP000325672">
    <property type="component" value="Unassembled WGS sequence"/>
</dbReference>
<name>A0A5N6SVL3_ASPPS</name>
<dbReference type="Pfam" id="PF20684">
    <property type="entry name" value="Fung_rhodopsin"/>
    <property type="match status" value="1"/>
</dbReference>
<evidence type="ECO:0000256" key="2">
    <source>
        <dbReference type="ARBA" id="ARBA00022692"/>
    </source>
</evidence>
<feature type="transmembrane region" description="Helical" evidence="6">
    <location>
        <begin position="46"/>
        <end position="67"/>
    </location>
</feature>
<feature type="domain" description="Rhodopsin" evidence="7">
    <location>
        <begin position="34"/>
        <end position="278"/>
    </location>
</feature>
<keyword evidence="2 6" id="KW-0812">Transmembrane</keyword>
<evidence type="ECO:0000256" key="4">
    <source>
        <dbReference type="ARBA" id="ARBA00023136"/>
    </source>
</evidence>
<dbReference type="InterPro" id="IPR052337">
    <property type="entry name" value="SAT4-like"/>
</dbReference>
<evidence type="ECO:0000256" key="6">
    <source>
        <dbReference type="SAM" id="Phobius"/>
    </source>
</evidence>
<dbReference type="GO" id="GO:0016020">
    <property type="term" value="C:membrane"/>
    <property type="evidence" value="ECO:0007669"/>
    <property type="project" value="UniProtKB-SubCell"/>
</dbReference>
<dbReference type="PANTHER" id="PTHR33048">
    <property type="entry name" value="PTH11-LIKE INTEGRAL MEMBRANE PROTEIN (AFU_ORTHOLOGUE AFUA_5G11245)"/>
    <property type="match status" value="1"/>
</dbReference>
<feature type="transmembrane region" description="Helical" evidence="6">
    <location>
        <begin position="136"/>
        <end position="158"/>
    </location>
</feature>
<keyword evidence="3 6" id="KW-1133">Transmembrane helix</keyword>
<feature type="transmembrane region" description="Helical" evidence="6">
    <location>
        <begin position="219"/>
        <end position="240"/>
    </location>
</feature>
<evidence type="ECO:0000256" key="5">
    <source>
        <dbReference type="ARBA" id="ARBA00038359"/>
    </source>
</evidence>
<protein>
    <recommendedName>
        <fullName evidence="7">Rhodopsin domain-containing protein</fullName>
    </recommendedName>
</protein>
<keyword evidence="9" id="KW-1185">Reference proteome</keyword>
<dbReference type="GeneID" id="43644066"/>
<feature type="transmembrane region" description="Helical" evidence="6">
    <location>
        <begin position="178"/>
        <end position="207"/>
    </location>
</feature>
<dbReference type="OrthoDB" id="444631at2759"/>
<organism evidence="8 9">
    <name type="scientific">Aspergillus pseudotamarii</name>
    <dbReference type="NCBI Taxonomy" id="132259"/>
    <lineage>
        <taxon>Eukaryota</taxon>
        <taxon>Fungi</taxon>
        <taxon>Dikarya</taxon>
        <taxon>Ascomycota</taxon>
        <taxon>Pezizomycotina</taxon>
        <taxon>Eurotiomycetes</taxon>
        <taxon>Eurotiomycetidae</taxon>
        <taxon>Eurotiales</taxon>
        <taxon>Aspergillaceae</taxon>
        <taxon>Aspergillus</taxon>
        <taxon>Aspergillus subgen. Circumdati</taxon>
    </lineage>
</organism>
<dbReference type="EMBL" id="ML743575">
    <property type="protein sequence ID" value="KAE8137780.1"/>
    <property type="molecule type" value="Genomic_DNA"/>
</dbReference>
<feature type="transmembrane region" description="Helical" evidence="6">
    <location>
        <begin position="12"/>
        <end position="34"/>
    </location>
</feature>
<evidence type="ECO:0000256" key="1">
    <source>
        <dbReference type="ARBA" id="ARBA00004141"/>
    </source>
</evidence>